<name>A0A1R3JS84_COCAP</name>
<feature type="region of interest" description="Disordered" evidence="1">
    <location>
        <begin position="19"/>
        <end position="53"/>
    </location>
</feature>
<evidence type="ECO:0000256" key="1">
    <source>
        <dbReference type="SAM" id="MobiDB-lite"/>
    </source>
</evidence>
<organism evidence="2 3">
    <name type="scientific">Corchorus capsularis</name>
    <name type="common">Jute</name>
    <dbReference type="NCBI Taxonomy" id="210143"/>
    <lineage>
        <taxon>Eukaryota</taxon>
        <taxon>Viridiplantae</taxon>
        <taxon>Streptophyta</taxon>
        <taxon>Embryophyta</taxon>
        <taxon>Tracheophyta</taxon>
        <taxon>Spermatophyta</taxon>
        <taxon>Magnoliopsida</taxon>
        <taxon>eudicotyledons</taxon>
        <taxon>Gunneridae</taxon>
        <taxon>Pentapetalae</taxon>
        <taxon>rosids</taxon>
        <taxon>malvids</taxon>
        <taxon>Malvales</taxon>
        <taxon>Malvaceae</taxon>
        <taxon>Grewioideae</taxon>
        <taxon>Apeibeae</taxon>
        <taxon>Corchorus</taxon>
    </lineage>
</organism>
<reference evidence="2 3" key="1">
    <citation type="submission" date="2013-09" db="EMBL/GenBank/DDBJ databases">
        <title>Corchorus capsularis genome sequencing.</title>
        <authorList>
            <person name="Alam M."/>
            <person name="Haque M.S."/>
            <person name="Islam M.S."/>
            <person name="Emdad E.M."/>
            <person name="Islam M.M."/>
            <person name="Ahmed B."/>
            <person name="Halim A."/>
            <person name="Hossen Q.M.M."/>
            <person name="Hossain M.Z."/>
            <person name="Ahmed R."/>
            <person name="Khan M.M."/>
            <person name="Islam R."/>
            <person name="Rashid M.M."/>
            <person name="Khan S.A."/>
            <person name="Rahman M.S."/>
            <person name="Alam M."/>
        </authorList>
    </citation>
    <scope>NUCLEOTIDE SEQUENCE [LARGE SCALE GENOMIC DNA]</scope>
    <source>
        <strain evidence="3">cv. CVL-1</strain>
        <tissue evidence="2">Whole seedling</tissue>
    </source>
</reference>
<evidence type="ECO:0000313" key="2">
    <source>
        <dbReference type="EMBL" id="OMO97695.1"/>
    </source>
</evidence>
<feature type="compositionally biased region" description="Basic and acidic residues" evidence="1">
    <location>
        <begin position="41"/>
        <end position="53"/>
    </location>
</feature>
<sequence>MTKITSTIVKPFGVLKGQGGQKKVVATNATSPPKRSRRKKTLAELKEEMSSQLKENKTLKNELEMFKLKFDNLKSSNEVLSRKLKIEKERATNESCKRIKLDYQTHQHATESAMASLEPNNAISDLSQQREVACHPASVGCNENDQCLPNGSSKMQDIASSETSFMLPDLNLPIDDDSGGEVLYGVS</sequence>
<keyword evidence="3" id="KW-1185">Reference proteome</keyword>
<proteinExistence type="predicted"/>
<dbReference type="OrthoDB" id="1724644at2759"/>
<accession>A0A1R3JS84</accession>
<protein>
    <submittedName>
        <fullName evidence="2">Uncharacterized protein</fullName>
    </submittedName>
</protein>
<dbReference type="AlphaFoldDB" id="A0A1R3JS84"/>
<dbReference type="STRING" id="210143.A0A1R3JS84"/>
<dbReference type="Proteomes" id="UP000188268">
    <property type="component" value="Unassembled WGS sequence"/>
</dbReference>
<comment type="caution">
    <text evidence="2">The sequence shown here is derived from an EMBL/GenBank/DDBJ whole genome shotgun (WGS) entry which is preliminary data.</text>
</comment>
<dbReference type="PANTHER" id="PTHR35099">
    <property type="entry name" value="OS02G0182700 PROTEIN"/>
    <property type="match status" value="1"/>
</dbReference>
<dbReference type="Gramene" id="OMO97695">
    <property type="protein sequence ID" value="OMO97695"/>
    <property type="gene ID" value="CCACVL1_04488"/>
</dbReference>
<dbReference type="EMBL" id="AWWV01007194">
    <property type="protein sequence ID" value="OMO97695.1"/>
    <property type="molecule type" value="Genomic_DNA"/>
</dbReference>
<dbReference type="PANTHER" id="PTHR35099:SF10">
    <property type="entry name" value="BZIP DOMAIN-CONTAINING PROTEIN"/>
    <property type="match status" value="1"/>
</dbReference>
<gene>
    <name evidence="2" type="ORF">CCACVL1_04488</name>
</gene>
<evidence type="ECO:0000313" key="3">
    <source>
        <dbReference type="Proteomes" id="UP000188268"/>
    </source>
</evidence>